<dbReference type="Proteomes" id="UP000199228">
    <property type="component" value="Unassembled WGS sequence"/>
</dbReference>
<accession>A0A1G6A002</accession>
<dbReference type="EMBL" id="FMXR01000004">
    <property type="protein sequence ID" value="SDB01742.1"/>
    <property type="molecule type" value="Genomic_DNA"/>
</dbReference>
<sequence>MYLKGSYTIEAALIFPLILIVLACAVKISVDFFREEMVYVERVSEIVDTKPVKTIRTSEIAKKVMEIVK</sequence>
<dbReference type="OrthoDB" id="2057863at2"/>
<reference evidence="2 3" key="1">
    <citation type="submission" date="2016-10" db="EMBL/GenBank/DDBJ databases">
        <authorList>
            <person name="de Groot N.N."/>
        </authorList>
    </citation>
    <scope>NUCLEOTIDE SEQUENCE [LARGE SCALE GENOMIC DNA]</scope>
    <source>
        <strain evidence="2 3">DSM 3217</strain>
    </source>
</reference>
<name>A0A1G6A002_EUBOX</name>
<evidence type="ECO:0000256" key="1">
    <source>
        <dbReference type="SAM" id="Phobius"/>
    </source>
</evidence>
<keyword evidence="1" id="KW-0812">Transmembrane</keyword>
<proteinExistence type="predicted"/>
<keyword evidence="1" id="KW-0472">Membrane</keyword>
<dbReference type="RefSeq" id="WP_090170777.1">
    <property type="nucleotide sequence ID" value="NZ_FMXR01000004.1"/>
</dbReference>
<evidence type="ECO:0008006" key="4">
    <source>
        <dbReference type="Google" id="ProtNLM"/>
    </source>
</evidence>
<gene>
    <name evidence="2" type="ORF">SAMN02910417_00060</name>
</gene>
<organism evidence="2 3">
    <name type="scientific">Eubacterium oxidoreducens</name>
    <dbReference type="NCBI Taxonomy" id="1732"/>
    <lineage>
        <taxon>Bacteria</taxon>
        <taxon>Bacillati</taxon>
        <taxon>Bacillota</taxon>
        <taxon>Clostridia</taxon>
        <taxon>Eubacteriales</taxon>
        <taxon>Eubacteriaceae</taxon>
        <taxon>Eubacterium</taxon>
    </lineage>
</organism>
<dbReference type="AlphaFoldDB" id="A0A1G6A002"/>
<evidence type="ECO:0000313" key="2">
    <source>
        <dbReference type="EMBL" id="SDB01742.1"/>
    </source>
</evidence>
<keyword evidence="1" id="KW-1133">Transmembrane helix</keyword>
<evidence type="ECO:0000313" key="3">
    <source>
        <dbReference type="Proteomes" id="UP000199228"/>
    </source>
</evidence>
<dbReference type="PROSITE" id="PS51257">
    <property type="entry name" value="PROKAR_LIPOPROTEIN"/>
    <property type="match status" value="1"/>
</dbReference>
<dbReference type="STRING" id="1732.SAMN02910417_00060"/>
<keyword evidence="3" id="KW-1185">Reference proteome</keyword>
<protein>
    <recommendedName>
        <fullName evidence="4">TadE-like protein</fullName>
    </recommendedName>
</protein>
<feature type="transmembrane region" description="Helical" evidence="1">
    <location>
        <begin position="12"/>
        <end position="33"/>
    </location>
</feature>